<evidence type="ECO:0000313" key="6">
    <source>
        <dbReference type="EMBL" id="GAI44061.1"/>
    </source>
</evidence>
<accession>X1PNH9</accession>
<dbReference type="EMBL" id="BARV01030681">
    <property type="protein sequence ID" value="GAI44061.1"/>
    <property type="molecule type" value="Genomic_DNA"/>
</dbReference>
<dbReference type="InterPro" id="IPR000172">
    <property type="entry name" value="GMC_OxRdtase_N"/>
</dbReference>
<keyword evidence="4" id="KW-0274">FAD</keyword>
<name>X1PNH9_9ZZZZ</name>
<comment type="cofactor">
    <cofactor evidence="1">
        <name>FAD</name>
        <dbReference type="ChEBI" id="CHEBI:57692"/>
    </cofactor>
</comment>
<dbReference type="GO" id="GO:0008812">
    <property type="term" value="F:choline dehydrogenase activity"/>
    <property type="evidence" value="ECO:0007669"/>
    <property type="project" value="TreeGrafter"/>
</dbReference>
<dbReference type="PROSITE" id="PS00623">
    <property type="entry name" value="GMC_OXRED_1"/>
    <property type="match status" value="1"/>
</dbReference>
<dbReference type="Gene3D" id="3.50.50.60">
    <property type="entry name" value="FAD/NAD(P)-binding domain"/>
    <property type="match status" value="1"/>
</dbReference>
<evidence type="ECO:0000256" key="3">
    <source>
        <dbReference type="ARBA" id="ARBA00022630"/>
    </source>
</evidence>
<evidence type="ECO:0000256" key="2">
    <source>
        <dbReference type="ARBA" id="ARBA00010790"/>
    </source>
</evidence>
<gene>
    <name evidence="6" type="ORF">S06H3_48693</name>
</gene>
<reference evidence="6" key="1">
    <citation type="journal article" date="2014" name="Front. Microbiol.">
        <title>High frequency of phylogenetically diverse reductive dehalogenase-homologous genes in deep subseafloor sedimentary metagenomes.</title>
        <authorList>
            <person name="Kawai M."/>
            <person name="Futagami T."/>
            <person name="Toyoda A."/>
            <person name="Takaki Y."/>
            <person name="Nishi S."/>
            <person name="Hori S."/>
            <person name="Arai W."/>
            <person name="Tsubouchi T."/>
            <person name="Morono Y."/>
            <person name="Uchiyama I."/>
            <person name="Ito T."/>
            <person name="Fujiyama A."/>
            <person name="Inagaki F."/>
            <person name="Takami H."/>
        </authorList>
    </citation>
    <scope>NUCLEOTIDE SEQUENCE</scope>
    <source>
        <strain evidence="6">Expedition CK06-06</strain>
    </source>
</reference>
<dbReference type="GO" id="GO:0016020">
    <property type="term" value="C:membrane"/>
    <property type="evidence" value="ECO:0007669"/>
    <property type="project" value="TreeGrafter"/>
</dbReference>
<dbReference type="SUPFAM" id="SSF51905">
    <property type="entry name" value="FAD/NAD(P)-binding domain"/>
    <property type="match status" value="1"/>
</dbReference>
<feature type="domain" description="Glucose-methanol-choline oxidoreductase N-terminal" evidence="5">
    <location>
        <begin position="83"/>
        <end position="106"/>
    </location>
</feature>
<sequence>MSKNEFDYIVVGAGSAGCVVANRLSAERTTRVLLLEAGPRHDSVILKMPAALGLPLESKRFNWGFKSEPEPGLNGNRSDQHRGRVLGGSSSINGMVFVRGNPLDFDGWAAAALPDWSYSHCLPYFKKMETFDGGTDNFRGGSGPLHVHRCKADNPLYQAFLGAGQDYGLRLNPDQNGERQEGVNVAQASTYKGERWSTARGYLDSAAGRDNLVVKSRAFVTGLVFSGKAAVGVKYEIDGVEQISHAAKE</sequence>
<dbReference type="GO" id="GO:0019285">
    <property type="term" value="P:glycine betaine biosynthetic process from choline"/>
    <property type="evidence" value="ECO:0007669"/>
    <property type="project" value="TreeGrafter"/>
</dbReference>
<dbReference type="Pfam" id="PF00732">
    <property type="entry name" value="GMC_oxred_N"/>
    <property type="match status" value="1"/>
</dbReference>
<keyword evidence="3" id="KW-0285">Flavoprotein</keyword>
<dbReference type="AlphaFoldDB" id="X1PNH9"/>
<evidence type="ECO:0000259" key="5">
    <source>
        <dbReference type="PROSITE" id="PS00623"/>
    </source>
</evidence>
<dbReference type="PANTHER" id="PTHR11552">
    <property type="entry name" value="GLUCOSE-METHANOL-CHOLINE GMC OXIDOREDUCTASE"/>
    <property type="match status" value="1"/>
</dbReference>
<comment type="caution">
    <text evidence="6">The sequence shown here is derived from an EMBL/GenBank/DDBJ whole genome shotgun (WGS) entry which is preliminary data.</text>
</comment>
<evidence type="ECO:0000256" key="1">
    <source>
        <dbReference type="ARBA" id="ARBA00001974"/>
    </source>
</evidence>
<feature type="non-terminal residue" evidence="6">
    <location>
        <position position="249"/>
    </location>
</feature>
<dbReference type="InterPro" id="IPR036188">
    <property type="entry name" value="FAD/NAD-bd_sf"/>
</dbReference>
<dbReference type="GO" id="GO:0050660">
    <property type="term" value="F:flavin adenine dinucleotide binding"/>
    <property type="evidence" value="ECO:0007669"/>
    <property type="project" value="InterPro"/>
</dbReference>
<organism evidence="6">
    <name type="scientific">marine sediment metagenome</name>
    <dbReference type="NCBI Taxonomy" id="412755"/>
    <lineage>
        <taxon>unclassified sequences</taxon>
        <taxon>metagenomes</taxon>
        <taxon>ecological metagenomes</taxon>
    </lineage>
</organism>
<comment type="similarity">
    <text evidence="2">Belongs to the GMC oxidoreductase family.</text>
</comment>
<proteinExistence type="inferred from homology"/>
<evidence type="ECO:0000256" key="4">
    <source>
        <dbReference type="ARBA" id="ARBA00022827"/>
    </source>
</evidence>
<dbReference type="PROSITE" id="PS51257">
    <property type="entry name" value="PROKAR_LIPOPROTEIN"/>
    <property type="match status" value="1"/>
</dbReference>
<dbReference type="InterPro" id="IPR012132">
    <property type="entry name" value="GMC_OxRdtase"/>
</dbReference>
<dbReference type="Gene3D" id="3.30.560.10">
    <property type="entry name" value="Glucose Oxidase, domain 3"/>
    <property type="match status" value="1"/>
</dbReference>
<protein>
    <recommendedName>
        <fullName evidence="5">Glucose-methanol-choline oxidoreductase N-terminal domain-containing protein</fullName>
    </recommendedName>
</protein>
<dbReference type="PANTHER" id="PTHR11552:SF147">
    <property type="entry name" value="CHOLINE DEHYDROGENASE, MITOCHONDRIAL"/>
    <property type="match status" value="1"/>
</dbReference>